<dbReference type="InterPro" id="IPR011766">
    <property type="entry name" value="TPP_enzyme_TPP-bd"/>
</dbReference>
<evidence type="ECO:0000259" key="6">
    <source>
        <dbReference type="Pfam" id="PF02776"/>
    </source>
</evidence>
<feature type="domain" description="Thiamine pyrophosphate enzyme central" evidence="4">
    <location>
        <begin position="192"/>
        <end position="327"/>
    </location>
</feature>
<dbReference type="GO" id="GO:0050660">
    <property type="term" value="F:flavin adenine dinucleotide binding"/>
    <property type="evidence" value="ECO:0007669"/>
    <property type="project" value="TreeGrafter"/>
</dbReference>
<dbReference type="FunFam" id="3.40.50.970:FF:000007">
    <property type="entry name" value="Acetolactate synthase"/>
    <property type="match status" value="1"/>
</dbReference>
<dbReference type="InterPro" id="IPR045229">
    <property type="entry name" value="TPP_enz"/>
</dbReference>
<accession>A0A0B5Q7X6</accession>
<dbReference type="InterPro" id="IPR012000">
    <property type="entry name" value="Thiamin_PyroP_enz_cen_dom"/>
</dbReference>
<evidence type="ECO:0000313" key="7">
    <source>
        <dbReference type="EMBL" id="AJG98259.1"/>
    </source>
</evidence>
<dbReference type="Pfam" id="PF00205">
    <property type="entry name" value="TPP_enzyme_M"/>
    <property type="match status" value="1"/>
</dbReference>
<evidence type="ECO:0000259" key="4">
    <source>
        <dbReference type="Pfam" id="PF00205"/>
    </source>
</evidence>
<dbReference type="GO" id="GO:0009097">
    <property type="term" value="P:isoleucine biosynthetic process"/>
    <property type="evidence" value="ECO:0007669"/>
    <property type="project" value="TreeGrafter"/>
</dbReference>
<evidence type="ECO:0000313" key="8">
    <source>
        <dbReference type="Proteomes" id="UP000031866"/>
    </source>
</evidence>
<dbReference type="GO" id="GO:0000287">
    <property type="term" value="F:magnesium ion binding"/>
    <property type="evidence" value="ECO:0007669"/>
    <property type="project" value="InterPro"/>
</dbReference>
<evidence type="ECO:0000259" key="5">
    <source>
        <dbReference type="Pfam" id="PF02775"/>
    </source>
</evidence>
<dbReference type="InterPro" id="IPR029061">
    <property type="entry name" value="THDP-binding"/>
</dbReference>
<dbReference type="Gene3D" id="3.40.50.1220">
    <property type="entry name" value="TPP-binding domain"/>
    <property type="match status" value="1"/>
</dbReference>
<dbReference type="GO" id="GO:0030976">
    <property type="term" value="F:thiamine pyrophosphate binding"/>
    <property type="evidence" value="ECO:0007669"/>
    <property type="project" value="InterPro"/>
</dbReference>
<dbReference type="CDD" id="cd00568">
    <property type="entry name" value="TPP_enzymes"/>
    <property type="match status" value="1"/>
</dbReference>
<dbReference type="STRING" id="1520.LF65_01654"/>
<gene>
    <name evidence="7" type="ORF">LF65_01654</name>
</gene>
<comment type="similarity">
    <text evidence="1 3">Belongs to the TPP enzyme family.</text>
</comment>
<evidence type="ECO:0000256" key="3">
    <source>
        <dbReference type="RuleBase" id="RU362132"/>
    </source>
</evidence>
<dbReference type="SUPFAM" id="SSF52467">
    <property type="entry name" value="DHS-like NAD/FAD-binding domain"/>
    <property type="match status" value="1"/>
</dbReference>
<dbReference type="Pfam" id="PF02776">
    <property type="entry name" value="TPP_enzyme_N"/>
    <property type="match status" value="1"/>
</dbReference>
<dbReference type="InterPro" id="IPR012001">
    <property type="entry name" value="Thiamin_PyroP_enz_TPP-bd_dom"/>
</dbReference>
<dbReference type="SUPFAM" id="SSF52518">
    <property type="entry name" value="Thiamin diphosphate-binding fold (THDP-binding)"/>
    <property type="match status" value="2"/>
</dbReference>
<dbReference type="InterPro" id="IPR029035">
    <property type="entry name" value="DHS-like_NAD/FAD-binding_dom"/>
</dbReference>
<keyword evidence="2 3" id="KW-0786">Thiamine pyrophosphate</keyword>
<dbReference type="Proteomes" id="UP000031866">
    <property type="component" value="Chromosome"/>
</dbReference>
<dbReference type="GO" id="GO:0003984">
    <property type="term" value="F:acetolactate synthase activity"/>
    <property type="evidence" value="ECO:0007669"/>
    <property type="project" value="TreeGrafter"/>
</dbReference>
<dbReference type="KEGG" id="cbei:LF65_01654"/>
<dbReference type="OrthoDB" id="4494979at2"/>
<dbReference type="Pfam" id="PF02775">
    <property type="entry name" value="TPP_enzyme_C"/>
    <property type="match status" value="1"/>
</dbReference>
<dbReference type="RefSeq" id="WP_041895538.1">
    <property type="nucleotide sequence ID" value="NZ_CP010086.2"/>
</dbReference>
<dbReference type="Gene3D" id="3.40.50.970">
    <property type="match status" value="2"/>
</dbReference>
<organism evidence="7 8">
    <name type="scientific">Clostridium beijerinckii</name>
    <name type="common">Clostridium MP</name>
    <dbReference type="NCBI Taxonomy" id="1520"/>
    <lineage>
        <taxon>Bacteria</taxon>
        <taxon>Bacillati</taxon>
        <taxon>Bacillota</taxon>
        <taxon>Clostridia</taxon>
        <taxon>Eubacteriales</taxon>
        <taxon>Clostridiaceae</taxon>
        <taxon>Clostridium</taxon>
    </lineage>
</organism>
<evidence type="ECO:0000256" key="1">
    <source>
        <dbReference type="ARBA" id="ARBA00007812"/>
    </source>
</evidence>
<sequence>MKSIASILSSNFTQWGISHVFGIPGKPIVPLIMELDNQDINFILCKHESGAGYAASGYSLINGKFGVVIGTSGPGGTNLLTAAAQAKAYHIPVLFITGQPPIKSIGKALGQDSTVFGTDLVKMFEPVTKFSIRVERADQFQRYLRHALEKACFGVKGPVHLSIPMDILNEEIDEFVLKFPDNKQKLISSNLEAFIAKLNNAKKPVILAGKGIHSSLAYDELKNLAEIWNVPVMTTPGGKGTFTENHPLSLGALGLGGTEKASEYIKQDVDLMIVIGSKLSDMSLVDICEDNYPKEVIHLDYDPTFIEKSVQVPTISIIGDIKANLQEVLSKVKECKRNEYNLLEETYEFENIVDEDFEQLSAAHAMEIIRKELPDDSIIFGDDGSHSFYAIKHFCIRKPGTFFFDDVFGAMGHAIGYAIGGQLSNCNSRIICITGDGCTFMHGTEISTAVNYRIPVTFIMLNNGRLDMVDKGMRRNFGKTVGTTYNVPLDIKKFGESMGVKSYKCCNESQLREALRISNLHNKTIIIEVMVKPLEIPPTMKRG</sequence>
<dbReference type="PANTHER" id="PTHR18968:SF13">
    <property type="entry name" value="ACETOLACTATE SYNTHASE CATALYTIC SUBUNIT, MITOCHONDRIAL"/>
    <property type="match status" value="1"/>
</dbReference>
<dbReference type="CDD" id="cd07035">
    <property type="entry name" value="TPP_PYR_POX_like"/>
    <property type="match status" value="1"/>
</dbReference>
<dbReference type="EMBL" id="CP010086">
    <property type="protein sequence ID" value="AJG98259.1"/>
    <property type="molecule type" value="Genomic_DNA"/>
</dbReference>
<dbReference type="GO" id="GO:0005948">
    <property type="term" value="C:acetolactate synthase complex"/>
    <property type="evidence" value="ECO:0007669"/>
    <property type="project" value="TreeGrafter"/>
</dbReference>
<reference evidence="8" key="1">
    <citation type="submission" date="2014-12" db="EMBL/GenBank/DDBJ databases">
        <title>Genome sequence of Clostridium beijerinckii strain 59B.</title>
        <authorList>
            <person name="Little G.T."/>
            <person name="Minton N.P."/>
        </authorList>
    </citation>
    <scope>NUCLEOTIDE SEQUENCE [LARGE SCALE GENOMIC DNA]</scope>
    <source>
        <strain evidence="8">59B</strain>
    </source>
</reference>
<dbReference type="GO" id="GO:0009099">
    <property type="term" value="P:L-valine biosynthetic process"/>
    <property type="evidence" value="ECO:0007669"/>
    <property type="project" value="TreeGrafter"/>
</dbReference>
<dbReference type="AlphaFoldDB" id="A0A0B5Q7X6"/>
<feature type="domain" description="Thiamine pyrophosphate enzyme N-terminal TPP-binding" evidence="6">
    <location>
        <begin position="7"/>
        <end position="108"/>
    </location>
</feature>
<dbReference type="PANTHER" id="PTHR18968">
    <property type="entry name" value="THIAMINE PYROPHOSPHATE ENZYMES"/>
    <property type="match status" value="1"/>
</dbReference>
<name>A0A0B5Q7X6_CLOBE</name>
<feature type="domain" description="Thiamine pyrophosphate enzyme TPP-binding" evidence="5">
    <location>
        <begin position="384"/>
        <end position="529"/>
    </location>
</feature>
<proteinExistence type="inferred from homology"/>
<evidence type="ECO:0000256" key="2">
    <source>
        <dbReference type="ARBA" id="ARBA00023052"/>
    </source>
</evidence>
<protein>
    <submittedName>
        <fullName evidence="7">Acetolactate synthase</fullName>
    </submittedName>
</protein>